<evidence type="ECO:0000259" key="6">
    <source>
        <dbReference type="PROSITE" id="PS51296"/>
    </source>
</evidence>
<dbReference type="GO" id="GO:0051537">
    <property type="term" value="F:2 iron, 2 sulfur cluster binding"/>
    <property type="evidence" value="ECO:0007669"/>
    <property type="project" value="UniProtKB-KW"/>
</dbReference>
<dbReference type="PANTHER" id="PTHR13847">
    <property type="entry name" value="SARCOSINE DEHYDROGENASE-RELATED"/>
    <property type="match status" value="1"/>
</dbReference>
<dbReference type="InterPro" id="IPR036188">
    <property type="entry name" value="FAD/NAD-bd_sf"/>
</dbReference>
<dbReference type="GO" id="GO:0005737">
    <property type="term" value="C:cytoplasm"/>
    <property type="evidence" value="ECO:0007669"/>
    <property type="project" value="TreeGrafter"/>
</dbReference>
<dbReference type="InParanoid" id="A0A2V0PHN6"/>
<comment type="caution">
    <text evidence="7">The sequence shown here is derived from an EMBL/GenBank/DDBJ whole genome shotgun (WGS) entry which is preliminary data.</text>
</comment>
<evidence type="ECO:0000256" key="3">
    <source>
        <dbReference type="ARBA" id="ARBA00023004"/>
    </source>
</evidence>
<feature type="region of interest" description="Disordered" evidence="5">
    <location>
        <begin position="58"/>
        <end position="86"/>
    </location>
</feature>
<evidence type="ECO:0000313" key="8">
    <source>
        <dbReference type="Proteomes" id="UP000247498"/>
    </source>
</evidence>
<dbReference type="Pfam" id="PF00355">
    <property type="entry name" value="Rieske"/>
    <property type="match status" value="1"/>
</dbReference>
<dbReference type="InterPro" id="IPR006076">
    <property type="entry name" value="FAD-dep_OxRdtase"/>
</dbReference>
<organism evidence="7 8">
    <name type="scientific">Raphidocelis subcapitata</name>
    <dbReference type="NCBI Taxonomy" id="307507"/>
    <lineage>
        <taxon>Eukaryota</taxon>
        <taxon>Viridiplantae</taxon>
        <taxon>Chlorophyta</taxon>
        <taxon>core chlorophytes</taxon>
        <taxon>Chlorophyceae</taxon>
        <taxon>CS clade</taxon>
        <taxon>Sphaeropleales</taxon>
        <taxon>Selenastraceae</taxon>
        <taxon>Raphidocelis</taxon>
    </lineage>
</organism>
<accession>A0A2V0PHN6</accession>
<dbReference type="GO" id="GO:0046872">
    <property type="term" value="F:metal ion binding"/>
    <property type="evidence" value="ECO:0007669"/>
    <property type="project" value="UniProtKB-KW"/>
</dbReference>
<sequence>MLTATVARAPARIARPTAAAAVARGARAPFAAAAALGPPAAGRRSLWMASAAQAGPGGGPAAAAAAAAPAGNRAPRPRPAPPAAPGTVDCCWEQRARVAPSRPPLREHARCDVAVVGGGLSGLTTALMCAKAGMSVILLESRAVGAGMSGRGSGAAPEWPAGAGGYARIESRHGFGACRQVARSRSNAFDWVEGTVLEERIDCGFGPAPGAALAPPGAAGAAGAAGARGGRAGGAGGAALAAELDACRRAGLGTSGSAAAGGAALPGRAAVLDPVLYAQGLARALERHGGKIYEGTRVKSGPFTISGKVATLASNSTDGPTVRAARGIVLATNSPINRSLAVHSRQSPWRTYSMAFELPEGAPDPPAPLLFGLDGRHARAVAAGAGRRLLLVGGGEGDHVVGQMRERYEAHNPYAALEAWARAVFPAAGRAVLRWSAVTFRPADLLGLYGTNPLDAGTPKTRIITGHGGDTVIGAAVAGLAVSGAIAGAEPEWAGAYHPGRLAGLLGSVGGLSDLATEIGLNVRGYARVLTPTCWRDVVGLVAPGRVERQLAPGDGAVVQEGLRKVALALCPHMHVLVQFNPLEKTFDCPGHGSVFDCAGRCVNGPSSRDLEDLGWRREAEGRGEGGGSLVK</sequence>
<dbReference type="PROSITE" id="PS51296">
    <property type="entry name" value="RIESKE"/>
    <property type="match status" value="1"/>
</dbReference>
<dbReference type="Pfam" id="PF01266">
    <property type="entry name" value="DAO"/>
    <property type="match status" value="1"/>
</dbReference>
<dbReference type="OrthoDB" id="429143at2759"/>
<dbReference type="Gene3D" id="2.102.10.10">
    <property type="entry name" value="Rieske [2Fe-2S] iron-sulphur domain"/>
    <property type="match status" value="1"/>
</dbReference>
<dbReference type="AlphaFoldDB" id="A0A2V0PHN6"/>
<feature type="domain" description="Rieske" evidence="6">
    <location>
        <begin position="566"/>
        <end position="612"/>
    </location>
</feature>
<keyword evidence="4" id="KW-0411">Iron-sulfur</keyword>
<evidence type="ECO:0000313" key="7">
    <source>
        <dbReference type="EMBL" id="GBF96757.1"/>
    </source>
</evidence>
<keyword evidence="8" id="KW-1185">Reference proteome</keyword>
<dbReference type="STRING" id="307507.A0A2V0PHN6"/>
<dbReference type="SUPFAM" id="SSF51905">
    <property type="entry name" value="FAD/NAD(P)-binding domain"/>
    <property type="match status" value="1"/>
</dbReference>
<keyword evidence="3" id="KW-0408">Iron</keyword>
<dbReference type="Gene3D" id="3.50.50.60">
    <property type="entry name" value="FAD/NAD(P)-binding domain"/>
    <property type="match status" value="1"/>
</dbReference>
<dbReference type="InterPro" id="IPR036922">
    <property type="entry name" value="Rieske_2Fe-2S_sf"/>
</dbReference>
<dbReference type="InterPro" id="IPR017941">
    <property type="entry name" value="Rieske_2Fe-2S"/>
</dbReference>
<proteinExistence type="predicted"/>
<keyword evidence="2" id="KW-0479">Metal-binding</keyword>
<evidence type="ECO:0000256" key="2">
    <source>
        <dbReference type="ARBA" id="ARBA00022723"/>
    </source>
</evidence>
<gene>
    <name evidence="7" type="ORF">Rsub_09613</name>
</gene>
<keyword evidence="1" id="KW-0001">2Fe-2S</keyword>
<dbReference type="EMBL" id="BDRX01000086">
    <property type="protein sequence ID" value="GBF96757.1"/>
    <property type="molecule type" value="Genomic_DNA"/>
</dbReference>
<evidence type="ECO:0000256" key="5">
    <source>
        <dbReference type="SAM" id="MobiDB-lite"/>
    </source>
</evidence>
<name>A0A2V0PHN6_9CHLO</name>
<dbReference type="PANTHER" id="PTHR13847:SF281">
    <property type="entry name" value="FAD DEPENDENT OXIDOREDUCTASE DOMAIN-CONTAINING PROTEIN"/>
    <property type="match status" value="1"/>
</dbReference>
<reference evidence="7 8" key="1">
    <citation type="journal article" date="2018" name="Sci. Rep.">
        <title>Raphidocelis subcapitata (=Pseudokirchneriella subcapitata) provides an insight into genome evolution and environmental adaptations in the Sphaeropleales.</title>
        <authorList>
            <person name="Suzuki S."/>
            <person name="Yamaguchi H."/>
            <person name="Nakajima N."/>
            <person name="Kawachi M."/>
        </authorList>
    </citation>
    <scope>NUCLEOTIDE SEQUENCE [LARGE SCALE GENOMIC DNA]</scope>
    <source>
        <strain evidence="7 8">NIES-35</strain>
    </source>
</reference>
<protein>
    <submittedName>
        <fullName evidence="7">Oxidoreductase</fullName>
    </submittedName>
</protein>
<feature type="compositionally biased region" description="Low complexity" evidence="5">
    <location>
        <begin position="61"/>
        <end position="74"/>
    </location>
</feature>
<dbReference type="SUPFAM" id="SSF50022">
    <property type="entry name" value="ISP domain"/>
    <property type="match status" value="1"/>
</dbReference>
<evidence type="ECO:0000256" key="4">
    <source>
        <dbReference type="ARBA" id="ARBA00023014"/>
    </source>
</evidence>
<dbReference type="Proteomes" id="UP000247498">
    <property type="component" value="Unassembled WGS sequence"/>
</dbReference>
<dbReference type="Gene3D" id="3.30.9.10">
    <property type="entry name" value="D-Amino Acid Oxidase, subunit A, domain 2"/>
    <property type="match status" value="1"/>
</dbReference>
<evidence type="ECO:0000256" key="1">
    <source>
        <dbReference type="ARBA" id="ARBA00022714"/>
    </source>
</evidence>